<gene>
    <name evidence="1" type="ORF">FEM48_Zijuj05G0023300</name>
</gene>
<accession>A0A978VC89</accession>
<sequence length="130" mass="14981">MLNREVEYSCLLSLYSRSNMTHTNYKKEKVQNNIEKWNGQKLKGKLPHIPSTLSKLVVDDFPELVVSIPRNQMLCELDIENCKEVVYEDEADVMSLRSINISPAAEFQYLAEGFMQGEDDVAKLSHHPQH</sequence>
<name>A0A978VC89_ZIZJJ</name>
<dbReference type="Proteomes" id="UP000813462">
    <property type="component" value="Unassembled WGS sequence"/>
</dbReference>
<evidence type="ECO:0000313" key="2">
    <source>
        <dbReference type="Proteomes" id="UP000813462"/>
    </source>
</evidence>
<reference evidence="1" key="1">
    <citation type="journal article" date="2021" name="Front. Plant Sci.">
        <title>Chromosome-Scale Genome Assembly for Chinese Sour Jujube and Insights Into Its Genome Evolution and Domestication Signature.</title>
        <authorList>
            <person name="Shen L.-Y."/>
            <person name="Luo H."/>
            <person name="Wang X.-L."/>
            <person name="Wang X.-M."/>
            <person name="Qiu X.-J."/>
            <person name="Liu H."/>
            <person name="Zhou S.-S."/>
            <person name="Jia K.-H."/>
            <person name="Nie S."/>
            <person name="Bao Y.-T."/>
            <person name="Zhang R.-G."/>
            <person name="Yun Q.-Z."/>
            <person name="Chai Y.-H."/>
            <person name="Lu J.-Y."/>
            <person name="Li Y."/>
            <person name="Zhao S.-W."/>
            <person name="Mao J.-F."/>
            <person name="Jia S.-G."/>
            <person name="Mao Y.-M."/>
        </authorList>
    </citation>
    <scope>NUCLEOTIDE SEQUENCE</scope>
    <source>
        <strain evidence="1">AT0</strain>
        <tissue evidence="1">Leaf</tissue>
    </source>
</reference>
<organism evidence="1 2">
    <name type="scientific">Ziziphus jujuba var. spinosa</name>
    <dbReference type="NCBI Taxonomy" id="714518"/>
    <lineage>
        <taxon>Eukaryota</taxon>
        <taxon>Viridiplantae</taxon>
        <taxon>Streptophyta</taxon>
        <taxon>Embryophyta</taxon>
        <taxon>Tracheophyta</taxon>
        <taxon>Spermatophyta</taxon>
        <taxon>Magnoliopsida</taxon>
        <taxon>eudicotyledons</taxon>
        <taxon>Gunneridae</taxon>
        <taxon>Pentapetalae</taxon>
        <taxon>rosids</taxon>
        <taxon>fabids</taxon>
        <taxon>Rosales</taxon>
        <taxon>Rhamnaceae</taxon>
        <taxon>Paliureae</taxon>
        <taxon>Ziziphus</taxon>
    </lineage>
</organism>
<evidence type="ECO:0000313" key="1">
    <source>
        <dbReference type="EMBL" id="KAH7527978.1"/>
    </source>
</evidence>
<proteinExistence type="predicted"/>
<dbReference type="EMBL" id="JAEACU010000005">
    <property type="protein sequence ID" value="KAH7527978.1"/>
    <property type="molecule type" value="Genomic_DNA"/>
</dbReference>
<comment type="caution">
    <text evidence="1">The sequence shown here is derived from an EMBL/GenBank/DDBJ whole genome shotgun (WGS) entry which is preliminary data.</text>
</comment>
<dbReference type="AlphaFoldDB" id="A0A978VC89"/>
<protein>
    <submittedName>
        <fullName evidence="1">Uncharacterized protein</fullName>
    </submittedName>
</protein>